<accession>A0ABQ7SJP4</accession>
<dbReference type="EMBL" id="JAIPUX010005289">
    <property type="protein sequence ID" value="KAH0617562.1"/>
    <property type="molecule type" value="Genomic_DNA"/>
</dbReference>
<evidence type="ECO:0000256" key="1">
    <source>
        <dbReference type="SAM" id="MobiDB-lite"/>
    </source>
</evidence>
<evidence type="ECO:0000313" key="2">
    <source>
        <dbReference type="EMBL" id="KAH0617562.1"/>
    </source>
</evidence>
<evidence type="ECO:0000313" key="3">
    <source>
        <dbReference type="Proteomes" id="UP000826234"/>
    </source>
</evidence>
<dbReference type="Proteomes" id="UP000826234">
    <property type="component" value="Unassembled WGS sequence"/>
</dbReference>
<keyword evidence="3" id="KW-1185">Reference proteome</keyword>
<organism evidence="2 3">
    <name type="scientific">Phrynosoma platyrhinos</name>
    <name type="common">Desert horned lizard</name>
    <dbReference type="NCBI Taxonomy" id="52577"/>
    <lineage>
        <taxon>Eukaryota</taxon>
        <taxon>Metazoa</taxon>
        <taxon>Chordata</taxon>
        <taxon>Craniata</taxon>
        <taxon>Vertebrata</taxon>
        <taxon>Euteleostomi</taxon>
        <taxon>Lepidosauria</taxon>
        <taxon>Squamata</taxon>
        <taxon>Bifurcata</taxon>
        <taxon>Unidentata</taxon>
        <taxon>Episquamata</taxon>
        <taxon>Toxicofera</taxon>
        <taxon>Iguania</taxon>
        <taxon>Phrynosomatidae</taxon>
        <taxon>Phrynosomatinae</taxon>
        <taxon>Phrynosoma</taxon>
    </lineage>
</organism>
<gene>
    <name evidence="2" type="ORF">JD844_015950</name>
</gene>
<protein>
    <submittedName>
        <fullName evidence="2">Uncharacterized protein</fullName>
    </submittedName>
</protein>
<feature type="compositionally biased region" description="Polar residues" evidence="1">
    <location>
        <begin position="1"/>
        <end position="12"/>
    </location>
</feature>
<feature type="region of interest" description="Disordered" evidence="1">
    <location>
        <begin position="1"/>
        <end position="25"/>
    </location>
</feature>
<sequence>MRRSAAPSQLLGNSAKKPRFMPPAKNNVFSLKNESENLDPEAQITEVDQEKQNGSTIINICSAVAPKSQAKLSSKKNEGENWHLEIGVKPAYRTKIGFGDEDVIFLFASSIV</sequence>
<comment type="caution">
    <text evidence="2">The sequence shown here is derived from an EMBL/GenBank/DDBJ whole genome shotgun (WGS) entry which is preliminary data.</text>
</comment>
<proteinExistence type="predicted"/>
<name>A0ABQ7SJP4_PHRPL</name>
<reference evidence="2 3" key="1">
    <citation type="journal article" date="2022" name="Gigascience">
        <title>A chromosome-level genome assembly and annotation of the desert horned lizard, Phrynosoma platyrhinos, provides insight into chromosomal rearrangements among reptiles.</title>
        <authorList>
            <person name="Koochekian N."/>
            <person name="Ascanio A."/>
            <person name="Farleigh K."/>
            <person name="Card D.C."/>
            <person name="Schield D.R."/>
            <person name="Castoe T.A."/>
            <person name="Jezkova T."/>
        </authorList>
    </citation>
    <scope>NUCLEOTIDE SEQUENCE [LARGE SCALE GENOMIC DNA]</scope>
    <source>
        <strain evidence="2">NK-2021</strain>
    </source>
</reference>